<dbReference type="SUPFAM" id="SSF46689">
    <property type="entry name" value="Homeodomain-like"/>
    <property type="match status" value="1"/>
</dbReference>
<dbReference type="GO" id="GO:0000976">
    <property type="term" value="F:transcription cis-regulatory region binding"/>
    <property type="evidence" value="ECO:0007669"/>
    <property type="project" value="TreeGrafter"/>
</dbReference>
<evidence type="ECO:0000256" key="1">
    <source>
        <dbReference type="ARBA" id="ARBA00023125"/>
    </source>
</evidence>
<dbReference type="PANTHER" id="PTHR30055:SF226">
    <property type="entry name" value="HTH-TYPE TRANSCRIPTIONAL REGULATOR PKSA"/>
    <property type="match status" value="1"/>
</dbReference>
<keyword evidence="1 2" id="KW-0238">DNA-binding</keyword>
<evidence type="ECO:0000313" key="4">
    <source>
        <dbReference type="EMBL" id="MPR35181.1"/>
    </source>
</evidence>
<accession>A0A7C9BHI6</accession>
<dbReference type="EMBL" id="WHLY01000002">
    <property type="protein sequence ID" value="MPR35181.1"/>
    <property type="molecule type" value="Genomic_DNA"/>
</dbReference>
<evidence type="ECO:0000313" key="5">
    <source>
        <dbReference type="Proteomes" id="UP000479293"/>
    </source>
</evidence>
<dbReference type="Pfam" id="PF00440">
    <property type="entry name" value="TetR_N"/>
    <property type="match status" value="1"/>
</dbReference>
<dbReference type="Gene3D" id="1.10.357.10">
    <property type="entry name" value="Tetracycline Repressor, domain 2"/>
    <property type="match status" value="1"/>
</dbReference>
<dbReference type="InterPro" id="IPR050109">
    <property type="entry name" value="HTH-type_TetR-like_transc_reg"/>
</dbReference>
<dbReference type="PRINTS" id="PR00455">
    <property type="entry name" value="HTHTETR"/>
</dbReference>
<sequence>MTGKKAKEETDSSTEEKIKSAARTIFHKKGFAATRTRDIAEEAGLNLALLNYYFRSKQKLFDLIMLESMQQFLTSMTGMFNDRETSLEKKIELLVSNYIDLLTEEPDIPLFILSELRNNPQELVSKIKVKEVLMKSYLMKQLQQAVEEGIIAPINPLHFIMNIMGLTVFPFIAKPILSHLGDLSDEDFNRLVEQRKALVPKWVKAIMAVG</sequence>
<name>A0A7C9BHI6_9BACT</name>
<comment type="caution">
    <text evidence="4">The sequence shown here is derived from an EMBL/GenBank/DDBJ whole genome shotgun (WGS) entry which is preliminary data.</text>
</comment>
<dbReference type="GO" id="GO:0003700">
    <property type="term" value="F:DNA-binding transcription factor activity"/>
    <property type="evidence" value="ECO:0007669"/>
    <property type="project" value="TreeGrafter"/>
</dbReference>
<feature type="DNA-binding region" description="H-T-H motif" evidence="2">
    <location>
        <begin position="35"/>
        <end position="54"/>
    </location>
</feature>
<dbReference type="InterPro" id="IPR036271">
    <property type="entry name" value="Tet_transcr_reg_TetR-rel_C_sf"/>
</dbReference>
<dbReference type="InterPro" id="IPR001647">
    <property type="entry name" value="HTH_TetR"/>
</dbReference>
<keyword evidence="5" id="KW-1185">Reference proteome</keyword>
<dbReference type="AlphaFoldDB" id="A0A7C9BHI6"/>
<feature type="domain" description="HTH tetR-type" evidence="3">
    <location>
        <begin position="12"/>
        <end position="72"/>
    </location>
</feature>
<dbReference type="InterPro" id="IPR009057">
    <property type="entry name" value="Homeodomain-like_sf"/>
</dbReference>
<dbReference type="RefSeq" id="WP_152762009.1">
    <property type="nucleotide sequence ID" value="NZ_WHLY01000002.1"/>
</dbReference>
<dbReference type="SUPFAM" id="SSF48498">
    <property type="entry name" value="Tetracyclin repressor-like, C-terminal domain"/>
    <property type="match status" value="1"/>
</dbReference>
<dbReference type="PROSITE" id="PS50977">
    <property type="entry name" value="HTH_TETR_2"/>
    <property type="match status" value="1"/>
</dbReference>
<dbReference type="PANTHER" id="PTHR30055">
    <property type="entry name" value="HTH-TYPE TRANSCRIPTIONAL REGULATOR RUTR"/>
    <property type="match status" value="1"/>
</dbReference>
<evidence type="ECO:0000256" key="2">
    <source>
        <dbReference type="PROSITE-ProRule" id="PRU00335"/>
    </source>
</evidence>
<organism evidence="4 5">
    <name type="scientific">Salmonirosea aquatica</name>
    <dbReference type="NCBI Taxonomy" id="2654236"/>
    <lineage>
        <taxon>Bacteria</taxon>
        <taxon>Pseudomonadati</taxon>
        <taxon>Bacteroidota</taxon>
        <taxon>Cytophagia</taxon>
        <taxon>Cytophagales</taxon>
        <taxon>Spirosomataceae</taxon>
        <taxon>Salmonirosea</taxon>
    </lineage>
</organism>
<protein>
    <submittedName>
        <fullName evidence="4">TetR family transcriptional regulator</fullName>
    </submittedName>
</protein>
<gene>
    <name evidence="4" type="ORF">GBK04_17955</name>
</gene>
<evidence type="ECO:0000259" key="3">
    <source>
        <dbReference type="PROSITE" id="PS50977"/>
    </source>
</evidence>
<reference evidence="4 5" key="1">
    <citation type="submission" date="2019-10" db="EMBL/GenBank/DDBJ databases">
        <title>Draft Genome Sequence of Cytophagaceae sp. SJW1-29.</title>
        <authorList>
            <person name="Choi A."/>
        </authorList>
    </citation>
    <scope>NUCLEOTIDE SEQUENCE [LARGE SCALE GENOMIC DNA]</scope>
    <source>
        <strain evidence="4 5">SJW1-29</strain>
    </source>
</reference>
<proteinExistence type="predicted"/>
<dbReference type="Proteomes" id="UP000479293">
    <property type="component" value="Unassembled WGS sequence"/>
</dbReference>